<dbReference type="GO" id="GO:0009117">
    <property type="term" value="P:nucleotide metabolic process"/>
    <property type="evidence" value="ECO:0007669"/>
    <property type="project" value="TreeGrafter"/>
</dbReference>
<dbReference type="InterPro" id="IPR001310">
    <property type="entry name" value="Histidine_triad_HIT"/>
</dbReference>
<dbReference type="Proteomes" id="UP001383192">
    <property type="component" value="Unassembled WGS sequence"/>
</dbReference>
<feature type="transmembrane region" description="Helical" evidence="5">
    <location>
        <begin position="1374"/>
        <end position="1392"/>
    </location>
</feature>
<evidence type="ECO:0000259" key="7">
    <source>
        <dbReference type="PROSITE" id="PS51084"/>
    </source>
</evidence>
<evidence type="ECO:0000256" key="2">
    <source>
        <dbReference type="PIRSR" id="PIRSR601310-3"/>
    </source>
</evidence>
<feature type="compositionally biased region" description="Polar residues" evidence="4">
    <location>
        <begin position="652"/>
        <end position="666"/>
    </location>
</feature>
<keyword evidence="9" id="KW-1185">Reference proteome</keyword>
<dbReference type="InterPro" id="IPR011146">
    <property type="entry name" value="HIT-like"/>
</dbReference>
<dbReference type="SMART" id="SM00325">
    <property type="entry name" value="RhoGEF"/>
    <property type="match status" value="1"/>
</dbReference>
<dbReference type="InterPro" id="IPR000219">
    <property type="entry name" value="DH_dom"/>
</dbReference>
<proteinExistence type="predicted"/>
<evidence type="ECO:0000256" key="4">
    <source>
        <dbReference type="SAM" id="MobiDB-lite"/>
    </source>
</evidence>
<evidence type="ECO:0000256" key="3">
    <source>
        <dbReference type="PROSITE-ProRule" id="PRU00464"/>
    </source>
</evidence>
<dbReference type="InterPro" id="IPR035899">
    <property type="entry name" value="DBL_dom_sf"/>
</dbReference>
<feature type="active site" description="Tele-AMP-histidine intermediate" evidence="1">
    <location>
        <position position="1215"/>
    </location>
</feature>
<name>A0AAW0CF09_9AGAR</name>
<dbReference type="PROSITE" id="PS51084">
    <property type="entry name" value="HIT_2"/>
    <property type="match status" value="1"/>
</dbReference>
<dbReference type="Pfam" id="PF00621">
    <property type="entry name" value="RhoGEF"/>
    <property type="match status" value="1"/>
</dbReference>
<accession>A0AAW0CF09</accession>
<feature type="compositionally biased region" description="Polar residues" evidence="4">
    <location>
        <begin position="75"/>
        <end position="88"/>
    </location>
</feature>
<feature type="transmembrane region" description="Helical" evidence="5">
    <location>
        <begin position="1481"/>
        <end position="1507"/>
    </location>
</feature>
<evidence type="ECO:0000313" key="8">
    <source>
        <dbReference type="EMBL" id="KAK7036780.1"/>
    </source>
</evidence>
<dbReference type="SUPFAM" id="SSF48065">
    <property type="entry name" value="DBL homology domain (DH-domain)"/>
    <property type="match status" value="1"/>
</dbReference>
<dbReference type="InterPro" id="IPR019808">
    <property type="entry name" value="Histidine_triad_CS"/>
</dbReference>
<dbReference type="Gene3D" id="1.20.900.10">
    <property type="entry name" value="Dbl homology (DH) domain"/>
    <property type="match status" value="1"/>
</dbReference>
<evidence type="ECO:0000256" key="5">
    <source>
        <dbReference type="SAM" id="Phobius"/>
    </source>
</evidence>
<reference evidence="8 9" key="1">
    <citation type="submission" date="2024-01" db="EMBL/GenBank/DDBJ databases">
        <title>A draft genome for a cacao thread blight-causing isolate of Paramarasmius palmivorus.</title>
        <authorList>
            <person name="Baruah I.K."/>
            <person name="Bukari Y."/>
            <person name="Amoako-Attah I."/>
            <person name="Meinhardt L.W."/>
            <person name="Bailey B.A."/>
            <person name="Cohen S.P."/>
        </authorList>
    </citation>
    <scope>NUCLEOTIDE SEQUENCE [LARGE SCALE GENOMIC DNA]</scope>
    <source>
        <strain evidence="8 9">GH-12</strain>
    </source>
</reference>
<feature type="compositionally biased region" description="Pro residues" evidence="4">
    <location>
        <begin position="506"/>
        <end position="518"/>
    </location>
</feature>
<dbReference type="GO" id="GO:0003824">
    <property type="term" value="F:catalytic activity"/>
    <property type="evidence" value="ECO:0007669"/>
    <property type="project" value="InterPro"/>
</dbReference>
<evidence type="ECO:0008006" key="10">
    <source>
        <dbReference type="Google" id="ProtNLM"/>
    </source>
</evidence>
<dbReference type="GO" id="GO:0005085">
    <property type="term" value="F:guanyl-nucleotide exchange factor activity"/>
    <property type="evidence" value="ECO:0007669"/>
    <property type="project" value="InterPro"/>
</dbReference>
<feature type="compositionally biased region" description="Basic and acidic residues" evidence="4">
    <location>
        <begin position="599"/>
        <end position="623"/>
    </location>
</feature>
<evidence type="ECO:0000313" key="9">
    <source>
        <dbReference type="Proteomes" id="UP001383192"/>
    </source>
</evidence>
<organism evidence="8 9">
    <name type="scientific">Paramarasmius palmivorus</name>
    <dbReference type="NCBI Taxonomy" id="297713"/>
    <lineage>
        <taxon>Eukaryota</taxon>
        <taxon>Fungi</taxon>
        <taxon>Dikarya</taxon>
        <taxon>Basidiomycota</taxon>
        <taxon>Agaricomycotina</taxon>
        <taxon>Agaricomycetes</taxon>
        <taxon>Agaricomycetidae</taxon>
        <taxon>Agaricales</taxon>
        <taxon>Marasmiineae</taxon>
        <taxon>Marasmiaceae</taxon>
        <taxon>Paramarasmius</taxon>
    </lineage>
</organism>
<feature type="compositionally biased region" description="Low complexity" evidence="4">
    <location>
        <begin position="441"/>
        <end position="458"/>
    </location>
</feature>
<dbReference type="Gene3D" id="3.30.428.10">
    <property type="entry name" value="HIT-like"/>
    <property type="match status" value="1"/>
</dbReference>
<dbReference type="PROSITE" id="PS50010">
    <property type="entry name" value="DH_2"/>
    <property type="match status" value="1"/>
</dbReference>
<feature type="region of interest" description="Disordered" evidence="4">
    <location>
        <begin position="137"/>
        <end position="224"/>
    </location>
</feature>
<feature type="region of interest" description="Disordered" evidence="4">
    <location>
        <begin position="1571"/>
        <end position="1602"/>
    </location>
</feature>
<feature type="compositionally biased region" description="Polar residues" evidence="4">
    <location>
        <begin position="214"/>
        <end position="223"/>
    </location>
</feature>
<feature type="region of interest" description="Disordered" evidence="4">
    <location>
        <begin position="405"/>
        <end position="521"/>
    </location>
</feature>
<feature type="compositionally biased region" description="Basic residues" evidence="4">
    <location>
        <begin position="624"/>
        <end position="637"/>
    </location>
</feature>
<feature type="compositionally biased region" description="Polar residues" evidence="4">
    <location>
        <begin position="113"/>
        <end position="122"/>
    </location>
</feature>
<dbReference type="PROSITE" id="PS00892">
    <property type="entry name" value="HIT_1"/>
    <property type="match status" value="1"/>
</dbReference>
<feature type="region of interest" description="Disordered" evidence="4">
    <location>
        <begin position="1"/>
        <end position="122"/>
    </location>
</feature>
<feature type="domain" description="DH" evidence="6">
    <location>
        <begin position="686"/>
        <end position="874"/>
    </location>
</feature>
<feature type="transmembrane region" description="Helical" evidence="5">
    <location>
        <begin position="1399"/>
        <end position="1422"/>
    </location>
</feature>
<dbReference type="Pfam" id="PF01230">
    <property type="entry name" value="HIT"/>
    <property type="match status" value="1"/>
</dbReference>
<feature type="transmembrane region" description="Helical" evidence="5">
    <location>
        <begin position="1442"/>
        <end position="1460"/>
    </location>
</feature>
<dbReference type="InterPro" id="IPR036265">
    <property type="entry name" value="HIT-like_sf"/>
</dbReference>
<evidence type="ECO:0000256" key="1">
    <source>
        <dbReference type="PIRSR" id="PIRSR601310-1"/>
    </source>
</evidence>
<dbReference type="SUPFAM" id="SSF54197">
    <property type="entry name" value="HIT-like"/>
    <property type="match status" value="1"/>
</dbReference>
<feature type="domain" description="HIT" evidence="7">
    <location>
        <begin position="1164"/>
        <end position="1228"/>
    </location>
</feature>
<feature type="compositionally biased region" description="Polar residues" evidence="4">
    <location>
        <begin position="417"/>
        <end position="427"/>
    </location>
</feature>
<sequence length="1602" mass="177681">MQLLPSMRDTIDRMTRPPSRVGSKPAFSTPNFSLPPDADSVWPVAAEQTFNPSSPKPRTPLLPRQDSTPKHSSEESFSSFNQHSTPKPHQSVLKPTLKSALRSPNPKAKPENSDNIVSPSNGVTLKSVKSLLRRKSSAADHLGVEEKQPAKTTKPIESFTVVRTPQGRSRSRTDPGTRPASTSPPASHIPLPATPQPPASAKPFASNIPRLRSKTPTAQTNLTDDSDIEYRYELEARRRRRLTVTNAKIPLCSSSSESETDSVVLSPTVEHAIGLGIRGVRLPEDVCTMDQDESKVPQVSVVSYPSAGSIYTDEEESEESQLECLESGRSVSLDTLDVNHSRRREALLGLVRGLDLNRAPGNAAPSGDESEYHGEDGVAVTGSGVEVEEQQEIESESEYEVEVEAEQRYLRPPTAEVQRSLTPTSFERSGVRPLSIRQQHLLPSSTPSTPRLPSSPRLAVAEPPKRSASSKAVARMSLPPVPNARTKPTPSISKRKSLYSSSAAVPPAPVIPEPPLPTPARDSSLNYESVMIAKRSREAVVRGREALGIPPSESDQTTAIPHVESVVSDVGVDSWDNGGNDELSVGAKALFRTLSSGGDGKEHLSRASRGMEHVHSAIPDNKHNERRKSKNRSRSRTRSPNSGRSRKDEATPQPNDQPQAHGTWQSTVSPSAYIALSTKHGELEMARQEVIWNLYHSEISYTNQLATLVRLFVLPLRMQNTREWIPGVPLEIAKLFDWLEDIHGLHVQIRDCLQEKTSQRGVVVDRISGCLCGFLHKLEVYQPYMVKVAGVVEMLKRLREDEASDFGEFVRMQEKEQGNLCLVAELEEPMKRLKNYAATFNKLLDTTPKSHEDYLSTVILVRSMDLVNKILNEVKAREDEYKYVKTIAQHIDGLPAHTPLASRERRLLCQETLYLVNDDHLVTSSPDPSARTARLANAVQEWNVNRTRSGSNASTATYASTLSTNNTMQSDVLKSPLTQRYSKAKLSDNCLNFPESTPNSTLIHLPVEVFLFSDLIVLATARSAKGSGREAQWTLMEEFGMGRVLDFSVQGSTLTVDIIPIRADLQERFFIKTLSFNIPEDNDKSPSDTRKKWTGCLSRSSYSTLRAFMDPYLGGTAIGGGRSTVESESRWIIESIVATGLPFPKSPSMQMEGDAAVQLEREERDHAETLADLPDEYLRDIGPVVKKIALSTGVEAYNIVQNNGKLAFQHVPHVHFHVIPKPNETEGLVLTEIGWHPSRLAQLKERAFDFPLAIYGKKRVSSRVGPLFDLVGVALLRLQCCRVLPLHLHPREEIISGHSEVYGHPHHTFDASVRERTPLNHPCSRNIDRFMAATGHMGVNIARLVEGYVKAPTRAATIAYFLNLTVSSNIAKQFLLVIVNLFSDMLLTWRVYLIWQRNWMITLIPAFLCVGAFVCGIVTGVYESLFEPGQSIFLSKISSWATSQFSLSLAMNVTTTILIASRIWYVTKGVREMTPEYMKPYWRIIVIVVESASVAAVAQIIQLAFYVQKFPGIYFISDTIVQIVAMAPLIIIVLVGMSGSRKSVVWGTAYTTSEEVSDMQFQARDHLELSSKSRRRRSAFASRDTETATEDDEFQMKGEPTV</sequence>
<gene>
    <name evidence="8" type="ORF">VNI00_011446</name>
</gene>
<keyword evidence="5" id="KW-1133">Transmembrane helix</keyword>
<keyword evidence="5" id="KW-0472">Membrane</keyword>
<feature type="transmembrane region" description="Helical" evidence="5">
    <location>
        <begin position="1513"/>
        <end position="1535"/>
    </location>
</feature>
<keyword evidence="5" id="KW-0812">Transmembrane</keyword>
<feature type="region of interest" description="Disordered" evidence="4">
    <location>
        <begin position="356"/>
        <end position="377"/>
    </location>
</feature>
<comment type="caution">
    <text evidence="8">The sequence shown here is derived from an EMBL/GenBank/DDBJ whole genome shotgun (WGS) entry which is preliminary data.</text>
</comment>
<protein>
    <recommendedName>
        <fullName evidence="10">DH domain-containing protein</fullName>
    </recommendedName>
</protein>
<feature type="short sequence motif" description="Histidine triad motif" evidence="2 3">
    <location>
        <begin position="1213"/>
        <end position="1217"/>
    </location>
</feature>
<feature type="region of interest" description="Disordered" evidence="4">
    <location>
        <begin position="594"/>
        <end position="666"/>
    </location>
</feature>
<dbReference type="PANTHER" id="PTHR46648">
    <property type="entry name" value="HIT FAMILY PROTEIN 1"/>
    <property type="match status" value="1"/>
</dbReference>
<evidence type="ECO:0000259" key="6">
    <source>
        <dbReference type="PROSITE" id="PS50010"/>
    </source>
</evidence>
<dbReference type="EMBL" id="JAYKXP010000049">
    <property type="protein sequence ID" value="KAK7036780.1"/>
    <property type="molecule type" value="Genomic_DNA"/>
</dbReference>
<dbReference type="PANTHER" id="PTHR46648:SF2">
    <property type="entry name" value="HIT DOMAIN-CONTAINING PROTEIN"/>
    <property type="match status" value="1"/>
</dbReference>